<dbReference type="GO" id="GO:0003676">
    <property type="term" value="F:nucleic acid binding"/>
    <property type="evidence" value="ECO:0007669"/>
    <property type="project" value="InterPro"/>
</dbReference>
<feature type="non-terminal residue" evidence="2">
    <location>
        <position position="112"/>
    </location>
</feature>
<name>X0RZ97_9ZZZZ</name>
<evidence type="ECO:0000259" key="1">
    <source>
        <dbReference type="Pfam" id="PF00929"/>
    </source>
</evidence>
<dbReference type="GO" id="GO:0008408">
    <property type="term" value="F:3'-5' exonuclease activity"/>
    <property type="evidence" value="ECO:0007669"/>
    <property type="project" value="TreeGrafter"/>
</dbReference>
<dbReference type="EMBL" id="BARS01005484">
    <property type="protein sequence ID" value="GAF74149.1"/>
    <property type="molecule type" value="Genomic_DNA"/>
</dbReference>
<dbReference type="Pfam" id="PF00929">
    <property type="entry name" value="RNase_T"/>
    <property type="match status" value="1"/>
</dbReference>
<dbReference type="GO" id="GO:0045004">
    <property type="term" value="P:DNA replication proofreading"/>
    <property type="evidence" value="ECO:0007669"/>
    <property type="project" value="TreeGrafter"/>
</dbReference>
<dbReference type="InterPro" id="IPR012337">
    <property type="entry name" value="RNaseH-like_sf"/>
</dbReference>
<dbReference type="AlphaFoldDB" id="X0RZ97"/>
<dbReference type="PANTHER" id="PTHR30231:SF41">
    <property type="entry name" value="DNA POLYMERASE III SUBUNIT EPSILON"/>
    <property type="match status" value="1"/>
</dbReference>
<dbReference type="PANTHER" id="PTHR30231">
    <property type="entry name" value="DNA POLYMERASE III SUBUNIT EPSILON"/>
    <property type="match status" value="1"/>
</dbReference>
<gene>
    <name evidence="2" type="ORF">S01H1_10762</name>
</gene>
<evidence type="ECO:0000313" key="2">
    <source>
        <dbReference type="EMBL" id="GAF74149.1"/>
    </source>
</evidence>
<dbReference type="GO" id="GO:0005829">
    <property type="term" value="C:cytosol"/>
    <property type="evidence" value="ECO:0007669"/>
    <property type="project" value="TreeGrafter"/>
</dbReference>
<dbReference type="CDD" id="cd06127">
    <property type="entry name" value="DEDDh"/>
    <property type="match status" value="1"/>
</dbReference>
<sequence>MESEFEYVCTDVETNGLSHKVDEILEIVAIEFDLTGKTGKVLDYLCSPMSEYIPPKVSEINGITMDMVHDKPNYLKDGVQKEVAEFFGDRTIVGHNVVGFDLKFIKVNPKNV</sequence>
<dbReference type="Gene3D" id="3.30.420.10">
    <property type="entry name" value="Ribonuclease H-like superfamily/Ribonuclease H"/>
    <property type="match status" value="1"/>
</dbReference>
<proteinExistence type="predicted"/>
<protein>
    <recommendedName>
        <fullName evidence="1">Exonuclease domain-containing protein</fullName>
    </recommendedName>
</protein>
<organism evidence="2">
    <name type="scientific">marine sediment metagenome</name>
    <dbReference type="NCBI Taxonomy" id="412755"/>
    <lineage>
        <taxon>unclassified sequences</taxon>
        <taxon>metagenomes</taxon>
        <taxon>ecological metagenomes</taxon>
    </lineage>
</organism>
<dbReference type="SUPFAM" id="SSF53098">
    <property type="entry name" value="Ribonuclease H-like"/>
    <property type="match status" value="1"/>
</dbReference>
<comment type="caution">
    <text evidence="2">The sequence shown here is derived from an EMBL/GenBank/DDBJ whole genome shotgun (WGS) entry which is preliminary data.</text>
</comment>
<reference evidence="2" key="1">
    <citation type="journal article" date="2014" name="Front. Microbiol.">
        <title>High frequency of phylogenetically diverse reductive dehalogenase-homologous genes in deep subseafloor sedimentary metagenomes.</title>
        <authorList>
            <person name="Kawai M."/>
            <person name="Futagami T."/>
            <person name="Toyoda A."/>
            <person name="Takaki Y."/>
            <person name="Nishi S."/>
            <person name="Hori S."/>
            <person name="Arai W."/>
            <person name="Tsubouchi T."/>
            <person name="Morono Y."/>
            <person name="Uchiyama I."/>
            <person name="Ito T."/>
            <person name="Fujiyama A."/>
            <person name="Inagaki F."/>
            <person name="Takami H."/>
        </authorList>
    </citation>
    <scope>NUCLEOTIDE SEQUENCE</scope>
    <source>
        <strain evidence="2">Expedition CK06-06</strain>
    </source>
</reference>
<dbReference type="InterPro" id="IPR036397">
    <property type="entry name" value="RNaseH_sf"/>
</dbReference>
<dbReference type="InterPro" id="IPR013520">
    <property type="entry name" value="Ribonucl_H"/>
</dbReference>
<feature type="domain" description="Exonuclease" evidence="1">
    <location>
        <begin position="8"/>
        <end position="107"/>
    </location>
</feature>
<accession>X0RZ97</accession>